<feature type="transmembrane region" description="Helical" evidence="5">
    <location>
        <begin position="265"/>
        <end position="282"/>
    </location>
</feature>
<dbReference type="CDD" id="cd18989">
    <property type="entry name" value="LGIC_ECD_cation"/>
    <property type="match status" value="1"/>
</dbReference>
<dbReference type="GO" id="GO:0005230">
    <property type="term" value="F:extracellular ligand-gated monoatomic ion channel activity"/>
    <property type="evidence" value="ECO:0007669"/>
    <property type="project" value="InterPro"/>
</dbReference>
<protein>
    <submittedName>
        <fullName evidence="8">DgyrCDS3336</fullName>
    </submittedName>
</protein>
<evidence type="ECO:0000256" key="2">
    <source>
        <dbReference type="ARBA" id="ARBA00022692"/>
    </source>
</evidence>
<feature type="signal peptide" evidence="5">
    <location>
        <begin position="1"/>
        <end position="16"/>
    </location>
</feature>
<reference evidence="8 9" key="1">
    <citation type="submission" date="2020-08" db="EMBL/GenBank/DDBJ databases">
        <authorList>
            <person name="Hejnol A."/>
        </authorList>
    </citation>
    <scope>NUCLEOTIDE SEQUENCE [LARGE SCALE GENOMIC DNA]</scope>
</reference>
<keyword evidence="5" id="KW-0813">Transport</keyword>
<dbReference type="AlphaFoldDB" id="A0A7I8VCW7"/>
<evidence type="ECO:0000256" key="3">
    <source>
        <dbReference type="ARBA" id="ARBA00022989"/>
    </source>
</evidence>
<feature type="domain" description="Neurotransmitter-gated ion-channel transmembrane" evidence="7">
    <location>
        <begin position="236"/>
        <end position="329"/>
    </location>
</feature>
<dbReference type="PRINTS" id="PR00252">
    <property type="entry name" value="NRIONCHANNEL"/>
</dbReference>
<dbReference type="OrthoDB" id="5975154at2759"/>
<feature type="transmembrane region" description="Helical" evidence="5">
    <location>
        <begin position="294"/>
        <end position="318"/>
    </location>
</feature>
<dbReference type="GO" id="GO:0004888">
    <property type="term" value="F:transmembrane signaling receptor activity"/>
    <property type="evidence" value="ECO:0007669"/>
    <property type="project" value="InterPro"/>
</dbReference>
<comment type="similarity">
    <text evidence="5">Belongs to the ligand-gated ion channel (TC 1.A.9) family.</text>
</comment>
<dbReference type="Gene3D" id="2.70.170.10">
    <property type="entry name" value="Neurotransmitter-gated ion-channel ligand-binding domain"/>
    <property type="match status" value="1"/>
</dbReference>
<feature type="transmembrane region" description="Helical" evidence="5">
    <location>
        <begin position="230"/>
        <end position="253"/>
    </location>
</feature>
<dbReference type="SUPFAM" id="SSF63712">
    <property type="entry name" value="Nicotinic receptor ligand binding domain-like"/>
    <property type="match status" value="1"/>
</dbReference>
<evidence type="ECO:0000256" key="4">
    <source>
        <dbReference type="ARBA" id="ARBA00023136"/>
    </source>
</evidence>
<dbReference type="Pfam" id="PF02932">
    <property type="entry name" value="Neur_chan_memb"/>
    <property type="match status" value="1"/>
</dbReference>
<dbReference type="Pfam" id="PF02931">
    <property type="entry name" value="Neur_chan_LBD"/>
    <property type="match status" value="1"/>
</dbReference>
<keyword evidence="4 5" id="KW-0472">Membrane</keyword>
<gene>
    <name evidence="8" type="ORF">DGYR_LOCUS3063</name>
</gene>
<keyword evidence="5" id="KW-0732">Signal</keyword>
<comment type="subcellular location">
    <subcellularLocation>
        <location evidence="1">Membrane</location>
        <topology evidence="1">Multi-pass membrane protein</topology>
    </subcellularLocation>
</comment>
<proteinExistence type="inferred from homology"/>
<dbReference type="InterPro" id="IPR038050">
    <property type="entry name" value="Neuro_actylchol_rec"/>
</dbReference>
<dbReference type="InterPro" id="IPR006029">
    <property type="entry name" value="Neurotrans-gated_channel_TM"/>
</dbReference>
<dbReference type="FunFam" id="2.70.170.10:FF:000028">
    <property type="entry name" value="AcetylCholine Receptor"/>
    <property type="match status" value="1"/>
</dbReference>
<evidence type="ECO:0000259" key="6">
    <source>
        <dbReference type="Pfam" id="PF02931"/>
    </source>
</evidence>
<dbReference type="PANTHER" id="PTHR18945">
    <property type="entry name" value="NEUROTRANSMITTER GATED ION CHANNEL"/>
    <property type="match status" value="1"/>
</dbReference>
<dbReference type="EMBL" id="CAJFCJ010000005">
    <property type="protein sequence ID" value="CAD5114192.1"/>
    <property type="molecule type" value="Genomic_DNA"/>
</dbReference>
<dbReference type="InterPro" id="IPR018000">
    <property type="entry name" value="Neurotransmitter_ion_chnl_CS"/>
</dbReference>
<dbReference type="InterPro" id="IPR006202">
    <property type="entry name" value="Neur_chan_lig-bd"/>
</dbReference>
<keyword evidence="3 5" id="KW-1133">Transmembrane helix</keyword>
<dbReference type="Proteomes" id="UP000549394">
    <property type="component" value="Unassembled WGS sequence"/>
</dbReference>
<keyword evidence="5" id="KW-0406">Ion transport</keyword>
<feature type="transmembrane region" description="Helical" evidence="5">
    <location>
        <begin position="360"/>
        <end position="381"/>
    </location>
</feature>
<keyword evidence="2 5" id="KW-0812">Transmembrane</keyword>
<dbReference type="GO" id="GO:0016020">
    <property type="term" value="C:membrane"/>
    <property type="evidence" value="ECO:0007669"/>
    <property type="project" value="UniProtKB-SubCell"/>
</dbReference>
<dbReference type="InterPro" id="IPR006201">
    <property type="entry name" value="Neur_channel"/>
</dbReference>
<organism evidence="8 9">
    <name type="scientific">Dimorphilus gyrociliatus</name>
    <dbReference type="NCBI Taxonomy" id="2664684"/>
    <lineage>
        <taxon>Eukaryota</taxon>
        <taxon>Metazoa</taxon>
        <taxon>Spiralia</taxon>
        <taxon>Lophotrochozoa</taxon>
        <taxon>Annelida</taxon>
        <taxon>Polychaeta</taxon>
        <taxon>Polychaeta incertae sedis</taxon>
        <taxon>Dinophilidae</taxon>
        <taxon>Dimorphilus</taxon>
    </lineage>
</organism>
<evidence type="ECO:0000259" key="7">
    <source>
        <dbReference type="Pfam" id="PF02932"/>
    </source>
</evidence>
<evidence type="ECO:0000313" key="9">
    <source>
        <dbReference type="Proteomes" id="UP000549394"/>
    </source>
</evidence>
<feature type="chain" id="PRO_5029947505" evidence="5">
    <location>
        <begin position="17"/>
        <end position="385"/>
    </location>
</feature>
<dbReference type="PROSITE" id="PS00236">
    <property type="entry name" value="NEUROTR_ION_CHANNEL"/>
    <property type="match status" value="1"/>
</dbReference>
<dbReference type="SUPFAM" id="SSF90112">
    <property type="entry name" value="Neurotransmitter-gated ion-channel transmembrane pore"/>
    <property type="match status" value="1"/>
</dbReference>
<dbReference type="InterPro" id="IPR036734">
    <property type="entry name" value="Neur_chan_lig-bd_sf"/>
</dbReference>
<dbReference type="Gene3D" id="1.20.58.390">
    <property type="entry name" value="Neurotransmitter-gated ion-channel transmembrane domain"/>
    <property type="match status" value="1"/>
</dbReference>
<dbReference type="CDD" id="cd19051">
    <property type="entry name" value="LGIC_TM_cation"/>
    <property type="match status" value="1"/>
</dbReference>
<evidence type="ECO:0000313" key="8">
    <source>
        <dbReference type="EMBL" id="CAD5114192.1"/>
    </source>
</evidence>
<evidence type="ECO:0000256" key="1">
    <source>
        <dbReference type="ARBA" id="ARBA00004141"/>
    </source>
</evidence>
<sequence length="385" mass="44856">MIRTILFLVSFQLALSAKYNPEKRLIRWLMIDYDKRSRPVANHSQPVTVKYGFKLSEIQGVDERNNKLELFAWQSMQWRDEYLSWRPKNFDNISEITIPSKYVWQPDFIQENNAKDFYNKQYQEYFHVIVNHDGIVTAAPAGQLTTVCSFNLFYFPFDKHTCKVVISSWTYTCDEVDIKSNLTEIDLGFFKPNGEWTLEYTDVTNIETKTNRDYKYCSVYIHLTLKRKPLYYILVILLPCVILSLVSVFTFIIPPESSERIMMSMTSLLAFVLFLTALNNILPRNSDQAPMLVSYITVIVIAMWIALIISIFLVKVYFKDQPSKENIPDQNGNRGLLSNFKSVGELVKEKKRDIADWMDITLFWVFTIGLGVATIVIFVIIPPKD</sequence>
<accession>A0A7I8VCW7</accession>
<feature type="domain" description="Neurotransmitter-gated ion-channel ligand-binding" evidence="6">
    <location>
        <begin position="22"/>
        <end position="229"/>
    </location>
</feature>
<dbReference type="InterPro" id="IPR036719">
    <property type="entry name" value="Neuro-gated_channel_TM_sf"/>
</dbReference>
<keyword evidence="5" id="KW-0407">Ion channel</keyword>
<evidence type="ECO:0000256" key="5">
    <source>
        <dbReference type="RuleBase" id="RU000687"/>
    </source>
</evidence>
<comment type="caution">
    <text evidence="8">The sequence shown here is derived from an EMBL/GenBank/DDBJ whole genome shotgun (WGS) entry which is preliminary data.</text>
</comment>
<keyword evidence="9" id="KW-1185">Reference proteome</keyword>
<name>A0A7I8VCW7_9ANNE</name>